<dbReference type="PANTHER" id="PTHR12537:SF12">
    <property type="entry name" value="MATERNAL PROTEIN PUMILIO"/>
    <property type="match status" value="1"/>
</dbReference>
<keyword evidence="5" id="KW-1185">Reference proteome</keyword>
<dbReference type="OMA" id="SKHMYGC"/>
<keyword evidence="1" id="KW-0677">Repeat</keyword>
<dbReference type="Pfam" id="PF00806">
    <property type="entry name" value="PUF"/>
    <property type="match status" value="8"/>
</dbReference>
<evidence type="ECO:0000313" key="5">
    <source>
        <dbReference type="Proteomes" id="UP000008076"/>
    </source>
</evidence>
<feature type="repeat" description="Pumilio" evidence="2">
    <location>
        <begin position="230"/>
        <end position="265"/>
    </location>
</feature>
<dbReference type="InterPro" id="IPR011989">
    <property type="entry name" value="ARM-like"/>
</dbReference>
<dbReference type="GO" id="GO:0003730">
    <property type="term" value="F:mRNA 3'-UTR binding"/>
    <property type="evidence" value="ECO:0007669"/>
    <property type="project" value="TreeGrafter"/>
</dbReference>
<dbReference type="AlphaFoldDB" id="B0EL06"/>
<name>B0EL06_ENTDS</name>
<dbReference type="VEuPathDB" id="AmoebaDB:EDI_195720"/>
<dbReference type="InterPro" id="IPR001313">
    <property type="entry name" value="Pumilio_RNA-bd_rpt"/>
</dbReference>
<dbReference type="SUPFAM" id="SSF48371">
    <property type="entry name" value="ARM repeat"/>
    <property type="match status" value="1"/>
</dbReference>
<feature type="repeat" description="Pumilio" evidence="2">
    <location>
        <begin position="373"/>
        <end position="412"/>
    </location>
</feature>
<dbReference type="GO" id="GO:0010608">
    <property type="term" value="P:post-transcriptional regulation of gene expression"/>
    <property type="evidence" value="ECO:0007669"/>
    <property type="project" value="TreeGrafter"/>
</dbReference>
<evidence type="ECO:0000313" key="4">
    <source>
        <dbReference type="EMBL" id="EDR24768.1"/>
    </source>
</evidence>
<gene>
    <name evidence="4" type="ORF">EDI_195720</name>
</gene>
<sequence length="440" mass="51330">MESPLLKSVLSLLGEDEDNEKDVESLKSLIYDTPYEPITIQPPKEMMANMERPNSVPLNNAVYNAPPFIPRRKISSKTTSANCISPSFYQMSSRVKQLVSSPPTYKKSNSTSITSHIKIQQTNNYTVTDLCKDQQGSRRIQTFLTTAKEFEITELFDSIKGDLYELMNDLFGNYVVQKFIELGNDKLRQFVHSIIRGRVVELSKHMYGCRVIQKVIERSNTNENERIFNEIEKSIIELIEDQNGNHVIQKIIENYWECIEKILYALQGQIEKYSGHGFGCRVMQRIIEKRFDNFNNQIFQELQGNIIVLSMNQFGNYVIQHLLEFGNDIIREAIINEVEHVFFESSLLKFSSNVMEKCVQFGPSNKQQILIKKLFDCSDDMIYKMMKDPFANYVLQRMFTMMNNDQRLQFYTSYVQRNITSLRKNIYAKHLLNSLDESMK</sequence>
<accession>B0EL06</accession>
<dbReference type="PROSITE" id="PS50302">
    <property type="entry name" value="PUM"/>
    <property type="match status" value="5"/>
</dbReference>
<dbReference type="GO" id="GO:0005737">
    <property type="term" value="C:cytoplasm"/>
    <property type="evidence" value="ECO:0007669"/>
    <property type="project" value="TreeGrafter"/>
</dbReference>
<dbReference type="Gene3D" id="1.25.10.10">
    <property type="entry name" value="Leucine-rich Repeat Variant"/>
    <property type="match status" value="1"/>
</dbReference>
<dbReference type="RefSeq" id="XP_001738858.1">
    <property type="nucleotide sequence ID" value="XM_001738806.1"/>
</dbReference>
<protein>
    <submittedName>
        <fullName evidence="4">Pumilio, putative</fullName>
    </submittedName>
</protein>
<dbReference type="PANTHER" id="PTHR12537">
    <property type="entry name" value="RNA BINDING PROTEIN PUMILIO-RELATED"/>
    <property type="match status" value="1"/>
</dbReference>
<dbReference type="EMBL" id="DS549799">
    <property type="protein sequence ID" value="EDR24768.1"/>
    <property type="molecule type" value="Genomic_DNA"/>
</dbReference>
<dbReference type="KEGG" id="edi:EDI_195720"/>
<dbReference type="OrthoDB" id="668540at2759"/>
<dbReference type="Proteomes" id="UP000008076">
    <property type="component" value="Unassembled WGS sequence"/>
</dbReference>
<feature type="domain" description="PUM-HD" evidence="3">
    <location>
        <begin position="100"/>
        <end position="439"/>
    </location>
</feature>
<dbReference type="PROSITE" id="PS50303">
    <property type="entry name" value="PUM_HD"/>
    <property type="match status" value="1"/>
</dbReference>
<feature type="repeat" description="Pumilio" evidence="2">
    <location>
        <begin position="301"/>
        <end position="336"/>
    </location>
</feature>
<reference evidence="5" key="1">
    <citation type="submission" date="2007-12" db="EMBL/GenBank/DDBJ databases">
        <title>Annotation of Entamoeba dispar SAW760.</title>
        <authorList>
            <person name="Lorenzi H."/>
            <person name="Inman J."/>
            <person name="Schobel S."/>
            <person name="Amedeo P."/>
            <person name="Caler E."/>
        </authorList>
    </citation>
    <scope>NUCLEOTIDE SEQUENCE [LARGE SCALE GENOMIC DNA]</scope>
    <source>
        <strain evidence="5">ATCC PRA-260 / SAW760</strain>
    </source>
</reference>
<dbReference type="SMART" id="SM00025">
    <property type="entry name" value="Pumilio"/>
    <property type="match status" value="8"/>
</dbReference>
<feature type="repeat" description="Pumilio" evidence="2">
    <location>
        <begin position="193"/>
        <end position="229"/>
    </location>
</feature>
<dbReference type="eggNOG" id="KOG1488">
    <property type="taxonomic scope" value="Eukaryota"/>
</dbReference>
<evidence type="ECO:0000259" key="3">
    <source>
        <dbReference type="PROSITE" id="PS50303"/>
    </source>
</evidence>
<evidence type="ECO:0000256" key="1">
    <source>
        <dbReference type="ARBA" id="ARBA00022737"/>
    </source>
</evidence>
<dbReference type="InterPro" id="IPR033133">
    <property type="entry name" value="PUM-HD"/>
</dbReference>
<dbReference type="GeneID" id="5883964"/>
<organism evidence="5">
    <name type="scientific">Entamoeba dispar (strain ATCC PRA-260 / SAW760)</name>
    <dbReference type="NCBI Taxonomy" id="370354"/>
    <lineage>
        <taxon>Eukaryota</taxon>
        <taxon>Amoebozoa</taxon>
        <taxon>Evosea</taxon>
        <taxon>Archamoebae</taxon>
        <taxon>Mastigamoebida</taxon>
        <taxon>Entamoebidae</taxon>
        <taxon>Entamoeba</taxon>
    </lineage>
</organism>
<proteinExistence type="predicted"/>
<dbReference type="InterPro" id="IPR016024">
    <property type="entry name" value="ARM-type_fold"/>
</dbReference>
<feature type="repeat" description="Pumilio" evidence="2">
    <location>
        <begin position="158"/>
        <end position="191"/>
    </location>
</feature>
<evidence type="ECO:0000256" key="2">
    <source>
        <dbReference type="PROSITE-ProRule" id="PRU00317"/>
    </source>
</evidence>